<dbReference type="AlphaFoldDB" id="A0A8J6HPR8"/>
<evidence type="ECO:0000313" key="1">
    <source>
        <dbReference type="EMBL" id="KAH0818564.1"/>
    </source>
</evidence>
<keyword evidence="2" id="KW-1185">Reference proteome</keyword>
<dbReference type="Pfam" id="PF05380">
    <property type="entry name" value="Peptidase_A17"/>
    <property type="match status" value="1"/>
</dbReference>
<dbReference type="InterPro" id="IPR043502">
    <property type="entry name" value="DNA/RNA_pol_sf"/>
</dbReference>
<name>A0A8J6HPR8_TENMO</name>
<evidence type="ECO:0000313" key="2">
    <source>
        <dbReference type="Proteomes" id="UP000719412"/>
    </source>
</evidence>
<dbReference type="InterPro" id="IPR008042">
    <property type="entry name" value="Retrotrans_Pao"/>
</dbReference>
<protein>
    <submittedName>
        <fullName evidence="1">Uncharacterized protein</fullName>
    </submittedName>
</protein>
<dbReference type="PANTHER" id="PTHR47331:SF5">
    <property type="entry name" value="RIBONUCLEASE H"/>
    <property type="match status" value="1"/>
</dbReference>
<reference evidence="1" key="2">
    <citation type="submission" date="2021-08" db="EMBL/GenBank/DDBJ databases">
        <authorList>
            <person name="Eriksson T."/>
        </authorList>
    </citation>
    <scope>NUCLEOTIDE SEQUENCE</scope>
    <source>
        <strain evidence="1">Stoneville</strain>
        <tissue evidence="1">Whole head</tissue>
    </source>
</reference>
<dbReference type="GO" id="GO:0071897">
    <property type="term" value="P:DNA biosynthetic process"/>
    <property type="evidence" value="ECO:0007669"/>
    <property type="project" value="UniProtKB-ARBA"/>
</dbReference>
<dbReference type="EMBL" id="JABDTM020017283">
    <property type="protein sequence ID" value="KAH0818564.1"/>
    <property type="molecule type" value="Genomic_DNA"/>
</dbReference>
<dbReference type="Proteomes" id="UP000719412">
    <property type="component" value="Unassembled WGS sequence"/>
</dbReference>
<gene>
    <name evidence="1" type="ORF">GEV33_004227</name>
</gene>
<dbReference type="PANTHER" id="PTHR47331">
    <property type="entry name" value="PHD-TYPE DOMAIN-CONTAINING PROTEIN"/>
    <property type="match status" value="1"/>
</dbReference>
<reference evidence="1" key="1">
    <citation type="journal article" date="2020" name="J Insects Food Feed">
        <title>The yellow mealworm (Tenebrio molitor) genome: a resource for the emerging insects as food and feed industry.</title>
        <authorList>
            <person name="Eriksson T."/>
            <person name="Andere A."/>
            <person name="Kelstrup H."/>
            <person name="Emery V."/>
            <person name="Picard C."/>
        </authorList>
    </citation>
    <scope>NUCLEOTIDE SEQUENCE</scope>
    <source>
        <strain evidence="1">Stoneville</strain>
        <tissue evidence="1">Whole head</tissue>
    </source>
</reference>
<proteinExistence type="predicted"/>
<sequence>MTAMRRLECVEKRMVQDRNFRQQYCEKIQDYVNKGYARKLSPDEAAVENPRCWYLPHFGVVNINKPNKLRLVLDVASKSHGMSLNDNLLAGPDLLKFLVAVLMKFRQRKIAFCSDVREMFHQVRIRPKNRCTQRFLWREDIINEAMKTILEVRRVQQLGGFELVNWVSNSKELMEKLCAEERKSKTLNLDSASALQSGLWWDPISDTFQFRLKSEMRNFDKNQRPTKRNVLKLVMSIFDPLGLIAKFIEKSRTTCLLRRKQEGFRCLIVARAKVAPTKPISIPRLELQAAVMGSRLARSIKQELEIKTDQTFLWTDSTTVLHWIRGNGKKIDDGFPQNSTLLMMPPERTTLMTKSTSKDGSVGQKHQKYHYEAMFRPEH</sequence>
<accession>A0A8J6HPR8</accession>
<organism evidence="1 2">
    <name type="scientific">Tenebrio molitor</name>
    <name type="common">Yellow mealworm beetle</name>
    <dbReference type="NCBI Taxonomy" id="7067"/>
    <lineage>
        <taxon>Eukaryota</taxon>
        <taxon>Metazoa</taxon>
        <taxon>Ecdysozoa</taxon>
        <taxon>Arthropoda</taxon>
        <taxon>Hexapoda</taxon>
        <taxon>Insecta</taxon>
        <taxon>Pterygota</taxon>
        <taxon>Neoptera</taxon>
        <taxon>Endopterygota</taxon>
        <taxon>Coleoptera</taxon>
        <taxon>Polyphaga</taxon>
        <taxon>Cucujiformia</taxon>
        <taxon>Tenebrionidae</taxon>
        <taxon>Tenebrio</taxon>
    </lineage>
</organism>
<dbReference type="SUPFAM" id="SSF56672">
    <property type="entry name" value="DNA/RNA polymerases"/>
    <property type="match status" value="1"/>
</dbReference>
<comment type="caution">
    <text evidence="1">The sequence shown here is derived from an EMBL/GenBank/DDBJ whole genome shotgun (WGS) entry which is preliminary data.</text>
</comment>